<proteinExistence type="inferred from homology"/>
<sequence>MKFDKILLFTALICLVIYGFLSFKGYEIQAEKKPKIDFTKDTNFDALSKIKSKCESSDMVYCEELGNFYVYQKKYGLAFKYYEKICAYNPILDNCFKAGNIAQKYLEDNVTAVLLYQKSCESSGIKTCDSLGQIYKNGLGKISKNEDLAIEYLSRSCNKFYYASCVALGEIYESRNDKAKALINYEKSCKYAKLGCDKMKNLHALVFNLTTNPTSELEEFLKTNSVLCDEKNGIACARLAKHFKYLDKEKSKNFTTKACNYGNLSSCPKKMQDESKITNLRKDCASSNYKACSKLAYELNKQNKDGKFDYEIEDSYKKGCEFGKNKISCSNLGQFLSEKNRLDESIIYLKKSCEMGFARGCYNAGMVYAFDYEPPYGKEATKYFIKSCEMGHSWGCYKAGSMYKNAWGGNEKNIEKAYEFWQKSCLKEGIGCRELEDIKIGVE</sequence>
<keyword evidence="4" id="KW-0677">Repeat</keyword>
<name>A0A128EJC2_9BACT</name>
<dbReference type="InterPro" id="IPR040239">
    <property type="entry name" value="HcpB-like"/>
</dbReference>
<reference evidence="9 10" key="1">
    <citation type="submission" date="2016-02" db="EMBL/GenBank/DDBJ databases">
        <authorList>
            <consortium name="Pathogen Informatics"/>
        </authorList>
    </citation>
    <scope>NUCLEOTIDE SEQUENCE [LARGE SCALE GENOMIC DNA]</scope>
    <source>
        <strain evidence="9 10">RC20</strain>
    </source>
</reference>
<accession>A0A128EJC2</accession>
<evidence type="ECO:0000256" key="4">
    <source>
        <dbReference type="ARBA" id="ARBA00022737"/>
    </source>
</evidence>
<dbReference type="AlphaFoldDB" id="A0A128EJC2"/>
<dbReference type="RefSeq" id="WP_075540346.1">
    <property type="nucleotide sequence ID" value="NZ_CP053844.1"/>
</dbReference>
<evidence type="ECO:0000256" key="3">
    <source>
        <dbReference type="ARBA" id="ARBA00012865"/>
    </source>
</evidence>
<dbReference type="GO" id="GO:0008800">
    <property type="term" value="F:beta-lactamase activity"/>
    <property type="evidence" value="ECO:0007669"/>
    <property type="project" value="UniProtKB-EC"/>
</dbReference>
<dbReference type="Pfam" id="PF08238">
    <property type="entry name" value="Sel1"/>
    <property type="match status" value="6"/>
</dbReference>
<protein>
    <recommendedName>
        <fullName evidence="3">beta-lactamase</fullName>
        <ecNumber evidence="3">3.5.2.6</ecNumber>
    </recommendedName>
</protein>
<keyword evidence="7" id="KW-1015">Disulfide bond</keyword>
<dbReference type="SUPFAM" id="SSF81901">
    <property type="entry name" value="HCP-like"/>
    <property type="match status" value="1"/>
</dbReference>
<evidence type="ECO:0000313" key="9">
    <source>
        <dbReference type="EMBL" id="CZE48343.1"/>
    </source>
</evidence>
<dbReference type="SMART" id="SM00671">
    <property type="entry name" value="SEL1"/>
    <property type="match status" value="7"/>
</dbReference>
<gene>
    <name evidence="9" type="primary">hcpD_6</name>
    <name evidence="9" type="ORF">ERS672216_01367</name>
</gene>
<evidence type="ECO:0000256" key="6">
    <source>
        <dbReference type="ARBA" id="ARBA00022803"/>
    </source>
</evidence>
<evidence type="ECO:0000313" key="10">
    <source>
        <dbReference type="Proteomes" id="UP000069632"/>
    </source>
</evidence>
<evidence type="ECO:0000256" key="2">
    <source>
        <dbReference type="ARBA" id="ARBA00008486"/>
    </source>
</evidence>
<dbReference type="InterPro" id="IPR006597">
    <property type="entry name" value="Sel1-like"/>
</dbReference>
<dbReference type="InterPro" id="IPR011990">
    <property type="entry name" value="TPR-like_helical_dom_sf"/>
</dbReference>
<dbReference type="GO" id="GO:0046677">
    <property type="term" value="P:response to antibiotic"/>
    <property type="evidence" value="ECO:0007669"/>
    <property type="project" value="UniProtKB-KW"/>
</dbReference>
<keyword evidence="6" id="KW-0802">TPR repeat</keyword>
<dbReference type="EMBL" id="FIZP01000007">
    <property type="protein sequence ID" value="CZE48343.1"/>
    <property type="molecule type" value="Genomic_DNA"/>
</dbReference>
<keyword evidence="8" id="KW-0046">Antibiotic resistance</keyword>
<dbReference type="OrthoDB" id="9772133at2"/>
<evidence type="ECO:0000256" key="1">
    <source>
        <dbReference type="ARBA" id="ARBA00001526"/>
    </source>
</evidence>
<evidence type="ECO:0000256" key="7">
    <source>
        <dbReference type="ARBA" id="ARBA00023157"/>
    </source>
</evidence>
<organism evidence="9 10">
    <name type="scientific">Campylobacter geochelonis</name>
    <dbReference type="NCBI Taxonomy" id="1780362"/>
    <lineage>
        <taxon>Bacteria</taxon>
        <taxon>Pseudomonadati</taxon>
        <taxon>Campylobacterota</taxon>
        <taxon>Epsilonproteobacteria</taxon>
        <taxon>Campylobacterales</taxon>
        <taxon>Campylobacteraceae</taxon>
        <taxon>Campylobacter</taxon>
    </lineage>
</organism>
<keyword evidence="5 9" id="KW-0378">Hydrolase</keyword>
<dbReference type="Gene3D" id="1.25.40.10">
    <property type="entry name" value="Tetratricopeptide repeat domain"/>
    <property type="match status" value="2"/>
</dbReference>
<dbReference type="PANTHER" id="PTHR13891">
    <property type="entry name" value="CYTOCHROME C OXIDASE ASSEMBLY FACTOR 7"/>
    <property type="match status" value="1"/>
</dbReference>
<dbReference type="EC" id="3.5.2.6" evidence="3"/>
<dbReference type="Proteomes" id="UP000069632">
    <property type="component" value="Unassembled WGS sequence"/>
</dbReference>
<evidence type="ECO:0000256" key="5">
    <source>
        <dbReference type="ARBA" id="ARBA00022801"/>
    </source>
</evidence>
<dbReference type="PANTHER" id="PTHR13891:SF1">
    <property type="entry name" value="CYTOCHROME C OXIDASE ASSEMBLY FACTOR 7"/>
    <property type="match status" value="1"/>
</dbReference>
<keyword evidence="10" id="KW-1185">Reference proteome</keyword>
<evidence type="ECO:0000256" key="8">
    <source>
        <dbReference type="ARBA" id="ARBA00023251"/>
    </source>
</evidence>
<comment type="catalytic activity">
    <reaction evidence="1">
        <text>a beta-lactam + H2O = a substituted beta-amino acid</text>
        <dbReference type="Rhea" id="RHEA:20401"/>
        <dbReference type="ChEBI" id="CHEBI:15377"/>
        <dbReference type="ChEBI" id="CHEBI:35627"/>
        <dbReference type="ChEBI" id="CHEBI:140347"/>
        <dbReference type="EC" id="3.5.2.6"/>
    </reaction>
</comment>
<comment type="similarity">
    <text evidence="2">Belongs to the hcp beta-lactamase family.</text>
</comment>